<dbReference type="EMBL" id="JBELPZ010000011">
    <property type="protein sequence ID" value="MFL9845020.1"/>
    <property type="molecule type" value="Genomic_DNA"/>
</dbReference>
<gene>
    <name evidence="1" type="ORF">ABS766_11375</name>
</gene>
<organism evidence="1 2">
    <name type="scientific">Flavobacterium rhizosphaerae</name>
    <dbReference type="NCBI Taxonomy" id="3163298"/>
    <lineage>
        <taxon>Bacteria</taxon>
        <taxon>Pseudomonadati</taxon>
        <taxon>Bacteroidota</taxon>
        <taxon>Flavobacteriia</taxon>
        <taxon>Flavobacteriales</taxon>
        <taxon>Flavobacteriaceae</taxon>
        <taxon>Flavobacterium</taxon>
    </lineage>
</organism>
<evidence type="ECO:0000313" key="1">
    <source>
        <dbReference type="EMBL" id="MFL9845020.1"/>
    </source>
</evidence>
<evidence type="ECO:0000313" key="2">
    <source>
        <dbReference type="Proteomes" id="UP001629156"/>
    </source>
</evidence>
<sequence>MKKYIVLIILATLYSCDSHTYDDISEPIETGEIITYVADVKPIIDGNCISCHSAGGTASFRPLTTYAEVTGAIQNAGLLQRIQLANGEPGLMPQTGRMPQTTINVVLEWVNGGMPKN</sequence>
<reference evidence="1 2" key="1">
    <citation type="submission" date="2024-06" db="EMBL/GenBank/DDBJ databases">
        <authorList>
            <person name="Kaempfer P."/>
            <person name="Viver T."/>
        </authorList>
    </citation>
    <scope>NUCLEOTIDE SEQUENCE [LARGE SCALE GENOMIC DNA]</scope>
    <source>
        <strain evidence="1 2">ST-119</strain>
    </source>
</reference>
<proteinExistence type="predicted"/>
<dbReference type="SUPFAM" id="SSF46626">
    <property type="entry name" value="Cytochrome c"/>
    <property type="match status" value="1"/>
</dbReference>
<dbReference type="Proteomes" id="UP001629156">
    <property type="component" value="Unassembled WGS sequence"/>
</dbReference>
<comment type="caution">
    <text evidence="1">The sequence shown here is derived from an EMBL/GenBank/DDBJ whole genome shotgun (WGS) entry which is preliminary data.</text>
</comment>
<accession>A0ABW8YYE9</accession>
<dbReference type="RefSeq" id="WP_408085283.1">
    <property type="nucleotide sequence ID" value="NZ_JBELPZ010000011.1"/>
</dbReference>
<protein>
    <submittedName>
        <fullName evidence="1">Cytochrome c</fullName>
    </submittedName>
</protein>
<dbReference type="InterPro" id="IPR036909">
    <property type="entry name" value="Cyt_c-like_dom_sf"/>
</dbReference>
<dbReference type="Gene3D" id="1.10.760.10">
    <property type="entry name" value="Cytochrome c-like domain"/>
    <property type="match status" value="1"/>
</dbReference>
<dbReference type="PROSITE" id="PS51257">
    <property type="entry name" value="PROKAR_LIPOPROTEIN"/>
    <property type="match status" value="1"/>
</dbReference>
<keyword evidence="2" id="KW-1185">Reference proteome</keyword>
<name>A0ABW8YYE9_9FLAO</name>